<evidence type="ECO:0000256" key="1">
    <source>
        <dbReference type="PROSITE-ProRule" id="PRU00235"/>
    </source>
</evidence>
<keyword evidence="3" id="KW-1185">Reference proteome</keyword>
<evidence type="ECO:0000313" key="3">
    <source>
        <dbReference type="Proteomes" id="UP000728032"/>
    </source>
</evidence>
<sequence length="152" mass="17547">MATYMRKFPICNKIPETLKLNIKFIHVFNEYNPNTQIYNGYNALIITNDDKVYGLGDNFWGSLGLGHNKSIQSPQLIPELCHQVNQVFSFGDNFYGQLGRDIVKDDYFMKPENMTFFNDLDITDISCGFAHTLALTANGHVIIWVMRYTQTY</sequence>
<feature type="repeat" description="RCC1" evidence="1">
    <location>
        <begin position="85"/>
        <end position="138"/>
    </location>
</feature>
<proteinExistence type="predicted"/>
<dbReference type="PROSITE" id="PS50012">
    <property type="entry name" value="RCC1_3"/>
    <property type="match status" value="1"/>
</dbReference>
<gene>
    <name evidence="2" type="ORF">ONB1V03_LOCUS10198</name>
</gene>
<dbReference type="Proteomes" id="UP000728032">
    <property type="component" value="Unassembled WGS sequence"/>
</dbReference>
<name>A0A7R9M4S0_9ACAR</name>
<evidence type="ECO:0000313" key="2">
    <source>
        <dbReference type="EMBL" id="CAD7653545.1"/>
    </source>
</evidence>
<dbReference type="OrthoDB" id="10051363at2759"/>
<dbReference type="SUPFAM" id="SSF50985">
    <property type="entry name" value="RCC1/BLIP-II"/>
    <property type="match status" value="1"/>
</dbReference>
<dbReference type="PANTHER" id="PTHR45982:SF1">
    <property type="entry name" value="REGULATOR OF CHROMOSOME CONDENSATION"/>
    <property type="match status" value="1"/>
</dbReference>
<dbReference type="Gene3D" id="2.130.10.30">
    <property type="entry name" value="Regulator of chromosome condensation 1/beta-lactamase-inhibitor protein II"/>
    <property type="match status" value="2"/>
</dbReference>
<accession>A0A7R9M4S0</accession>
<dbReference type="InterPro" id="IPR009091">
    <property type="entry name" value="RCC1/BLIP-II"/>
</dbReference>
<dbReference type="EMBL" id="OC921604">
    <property type="protein sequence ID" value="CAD7653545.1"/>
    <property type="molecule type" value="Genomic_DNA"/>
</dbReference>
<dbReference type="AlphaFoldDB" id="A0A7R9M4S0"/>
<dbReference type="Pfam" id="PF00415">
    <property type="entry name" value="RCC1"/>
    <property type="match status" value="1"/>
</dbReference>
<dbReference type="InterPro" id="IPR000408">
    <property type="entry name" value="Reg_chr_condens"/>
</dbReference>
<dbReference type="EMBL" id="CAJPVJ010006779">
    <property type="protein sequence ID" value="CAG2170732.1"/>
    <property type="molecule type" value="Genomic_DNA"/>
</dbReference>
<reference evidence="2" key="1">
    <citation type="submission" date="2020-11" db="EMBL/GenBank/DDBJ databases">
        <authorList>
            <person name="Tran Van P."/>
        </authorList>
    </citation>
    <scope>NUCLEOTIDE SEQUENCE</scope>
</reference>
<protein>
    <recommendedName>
        <fullName evidence="4">Regulator of chromosome condensation protein</fullName>
    </recommendedName>
</protein>
<evidence type="ECO:0008006" key="4">
    <source>
        <dbReference type="Google" id="ProtNLM"/>
    </source>
</evidence>
<organism evidence="2">
    <name type="scientific">Oppiella nova</name>
    <dbReference type="NCBI Taxonomy" id="334625"/>
    <lineage>
        <taxon>Eukaryota</taxon>
        <taxon>Metazoa</taxon>
        <taxon>Ecdysozoa</taxon>
        <taxon>Arthropoda</taxon>
        <taxon>Chelicerata</taxon>
        <taxon>Arachnida</taxon>
        <taxon>Acari</taxon>
        <taxon>Acariformes</taxon>
        <taxon>Sarcoptiformes</taxon>
        <taxon>Oribatida</taxon>
        <taxon>Brachypylina</taxon>
        <taxon>Oppioidea</taxon>
        <taxon>Oppiidae</taxon>
        <taxon>Oppiella</taxon>
    </lineage>
</organism>
<dbReference type="InterPro" id="IPR051553">
    <property type="entry name" value="Ran_GTPase-activating"/>
</dbReference>
<dbReference type="PANTHER" id="PTHR45982">
    <property type="entry name" value="REGULATOR OF CHROMOSOME CONDENSATION"/>
    <property type="match status" value="1"/>
</dbReference>